<evidence type="ECO:0000256" key="1">
    <source>
        <dbReference type="ARBA" id="ARBA00003469"/>
    </source>
</evidence>
<keyword evidence="14" id="KW-1185">Reference proteome</keyword>
<dbReference type="InterPro" id="IPR015168">
    <property type="entry name" value="SsuA/THI5"/>
</dbReference>
<keyword evidence="9" id="KW-0408">Iron</keyword>
<accession>A0ABT0HEV1</accession>
<comment type="pathway">
    <text evidence="2">Cofactor biosynthesis; thiamine diphosphate biosynthesis.</text>
</comment>
<evidence type="ECO:0000256" key="2">
    <source>
        <dbReference type="ARBA" id="ARBA00004948"/>
    </source>
</evidence>
<proteinExistence type="inferred from homology"/>
<comment type="subunit">
    <text evidence="4">Homodimer.</text>
</comment>
<dbReference type="Gene3D" id="3.40.190.10">
    <property type="entry name" value="Periplasmic binding protein-like II"/>
    <property type="match status" value="2"/>
</dbReference>
<evidence type="ECO:0000256" key="11">
    <source>
        <dbReference type="ARBA" id="ARBA00048179"/>
    </source>
</evidence>
<evidence type="ECO:0000256" key="5">
    <source>
        <dbReference type="ARBA" id="ARBA00022679"/>
    </source>
</evidence>
<dbReference type="SUPFAM" id="SSF53850">
    <property type="entry name" value="Periplasmic binding protein-like II"/>
    <property type="match status" value="1"/>
</dbReference>
<evidence type="ECO:0000256" key="6">
    <source>
        <dbReference type="ARBA" id="ARBA00022723"/>
    </source>
</evidence>
<keyword evidence="6" id="KW-0479">Metal-binding</keyword>
<keyword evidence="5" id="KW-0808">Transferase</keyword>
<name>A0ABT0HEV1_9BACT</name>
<dbReference type="PANTHER" id="PTHR31528">
    <property type="entry name" value="4-AMINO-5-HYDROXYMETHYL-2-METHYLPYRIMIDINE PHOSPHATE SYNTHASE THI11-RELATED"/>
    <property type="match status" value="1"/>
</dbReference>
<evidence type="ECO:0000313" key="14">
    <source>
        <dbReference type="Proteomes" id="UP001202180"/>
    </source>
</evidence>
<feature type="domain" description="SsuA/THI5-like" evidence="12">
    <location>
        <begin position="14"/>
        <end position="230"/>
    </location>
</feature>
<dbReference type="Pfam" id="PF09084">
    <property type="entry name" value="NMT1"/>
    <property type="match status" value="1"/>
</dbReference>
<gene>
    <name evidence="13" type="ORF">M0L20_02440</name>
</gene>
<dbReference type="PANTHER" id="PTHR31528:SF1">
    <property type="entry name" value="4-AMINO-5-HYDROXYMETHYL-2-METHYLPYRIMIDINE PHOSPHATE SYNTHASE THI11-RELATED"/>
    <property type="match status" value="1"/>
</dbReference>
<comment type="catalytic activity">
    <reaction evidence="11">
        <text>N(6)-(pyridoxal phosphate)-L-lysyl-[4-amino-5-hydroxymethyl-2-methylpyrimidine phosphate synthase] + L-histidyl-[4-amino-5-hydroxymethyl-2-methylpyrimidine phosphate synthase] + 2 Fe(3+) + 4 H2O = L-lysyl-[4-amino-5-hydroxymethyl-2-methylpyrimidine phosphate synthase] + (2S)-2-amino-5-hydroxy-4-oxopentanoyl-[4-amino-5-hydroxymethyl-2-methylpyrimidine phosphate synthase] + 4-amino-2-methyl-5-(phosphooxymethyl)pyrimidine + 3-oxopropanoate + 2 Fe(2+) + 2 H(+)</text>
        <dbReference type="Rhea" id="RHEA:65756"/>
        <dbReference type="Rhea" id="RHEA-COMP:16892"/>
        <dbReference type="Rhea" id="RHEA-COMP:16893"/>
        <dbReference type="Rhea" id="RHEA-COMP:16894"/>
        <dbReference type="Rhea" id="RHEA-COMP:16895"/>
        <dbReference type="ChEBI" id="CHEBI:15377"/>
        <dbReference type="ChEBI" id="CHEBI:15378"/>
        <dbReference type="ChEBI" id="CHEBI:29033"/>
        <dbReference type="ChEBI" id="CHEBI:29034"/>
        <dbReference type="ChEBI" id="CHEBI:29969"/>
        <dbReference type="ChEBI" id="CHEBI:29979"/>
        <dbReference type="ChEBI" id="CHEBI:33190"/>
        <dbReference type="ChEBI" id="CHEBI:58354"/>
        <dbReference type="ChEBI" id="CHEBI:143915"/>
        <dbReference type="ChEBI" id="CHEBI:157692"/>
    </reaction>
    <physiologicalReaction direction="left-to-right" evidence="11">
        <dbReference type="Rhea" id="RHEA:65757"/>
    </physiologicalReaction>
</comment>
<dbReference type="EMBL" id="JALPRF010000001">
    <property type="protein sequence ID" value="MCK8490692.1"/>
    <property type="molecule type" value="Genomic_DNA"/>
</dbReference>
<evidence type="ECO:0000256" key="7">
    <source>
        <dbReference type="ARBA" id="ARBA00022898"/>
    </source>
</evidence>
<evidence type="ECO:0000256" key="3">
    <source>
        <dbReference type="ARBA" id="ARBA00009406"/>
    </source>
</evidence>
<comment type="function">
    <text evidence="1">Responsible for the formation of the pyrimidine heterocycle in the thiamine biosynthesis pathway. Catalyzes the formation of hydroxymethylpyrimidine phosphate (HMP-P) from histidine and pyridoxal phosphate (PLP). The protein uses PLP and the active site histidine to form HMP-P, generating an inactive enzyme. The enzyme can only undergo a single turnover, which suggests it is a suicide enzyme.</text>
</comment>
<comment type="caution">
    <text evidence="13">The sequence shown here is derived from an EMBL/GenBank/DDBJ whole genome shotgun (WGS) entry which is preliminary data.</text>
</comment>
<evidence type="ECO:0000256" key="8">
    <source>
        <dbReference type="ARBA" id="ARBA00022977"/>
    </source>
</evidence>
<dbReference type="RefSeq" id="WP_248475469.1">
    <property type="nucleotide sequence ID" value="NZ_JALPRF010000001.1"/>
</dbReference>
<reference evidence="13 14" key="1">
    <citation type="submission" date="2022-04" db="EMBL/GenBank/DDBJ databases">
        <title>Spirosoma sp. strain RP8 genome sequencing and assembly.</title>
        <authorList>
            <person name="Jung Y."/>
        </authorList>
    </citation>
    <scope>NUCLEOTIDE SEQUENCE [LARGE SCALE GENOMIC DNA]</scope>
    <source>
        <strain evidence="13 14">RP8</strain>
    </source>
</reference>
<evidence type="ECO:0000256" key="9">
    <source>
        <dbReference type="ARBA" id="ARBA00023004"/>
    </source>
</evidence>
<sequence length="319" mass="36406">MTTKIRVALDRTPNTNHTGFYVALAKGSYQEAGLDVEFISPDQDDYQMMPARRLAQGKCELAITPSESVISYQTNGTDLVAVATVLARDISAIVTLSESGIDRPQKLDGKVYASYGARYEEDIIRQLIQNDEGRGQVLSHKLGWSEIWKALLTREVDAAWFWLTWEGVRADIDGVELNQFLFDDYAIPYGYNPLLTAQRSWVEQNPEALRQFLEATAAGFRYAAKNSDEAARILRKTVKHPALADRNFVDQSQQMVSCYYLDGEGNWGFMHRSVWTSFVNWMIRNRMLTDRDGELIQQLDIDRLFTNEFLENTPVPIRL</sequence>
<keyword evidence="8" id="KW-0784">Thiamine biosynthesis</keyword>
<dbReference type="InterPro" id="IPR027939">
    <property type="entry name" value="NMT1/THI5"/>
</dbReference>
<keyword evidence="7" id="KW-0663">Pyridoxal phosphate</keyword>
<evidence type="ECO:0000313" key="13">
    <source>
        <dbReference type="EMBL" id="MCK8490692.1"/>
    </source>
</evidence>
<comment type="similarity">
    <text evidence="3">Belongs to the NMT1/THI5 family.</text>
</comment>
<organism evidence="13 14">
    <name type="scientific">Spirosoma liriopis</name>
    <dbReference type="NCBI Taxonomy" id="2937440"/>
    <lineage>
        <taxon>Bacteria</taxon>
        <taxon>Pseudomonadati</taxon>
        <taxon>Bacteroidota</taxon>
        <taxon>Cytophagia</taxon>
        <taxon>Cytophagales</taxon>
        <taxon>Cytophagaceae</taxon>
        <taxon>Spirosoma</taxon>
    </lineage>
</organism>
<evidence type="ECO:0000259" key="12">
    <source>
        <dbReference type="Pfam" id="PF09084"/>
    </source>
</evidence>
<protein>
    <recommendedName>
        <fullName evidence="10">Thiamine pyrimidine synthase</fullName>
    </recommendedName>
</protein>
<evidence type="ECO:0000256" key="10">
    <source>
        <dbReference type="ARBA" id="ARBA00033171"/>
    </source>
</evidence>
<dbReference type="Proteomes" id="UP001202180">
    <property type="component" value="Unassembled WGS sequence"/>
</dbReference>
<evidence type="ECO:0000256" key="4">
    <source>
        <dbReference type="ARBA" id="ARBA00011738"/>
    </source>
</evidence>